<sequence>MRDNYFLNKYNVSRETLEKLEFFYSLFLKWSAKINLVSSSTVKDFWIRHVEDSLRMFQLHPYPSVWIDFGSGGGFPGIVTSIQLAGIGGGLVNLIESNNKKASFLRYVLQKTEARGKVFACRIQEAPKMIKECDVISARAVASIDTLLEYSFPWLSKNDNSKAFFYKGCNYGLELDKAKHRWDFSFIKHNSLVHNDSVVLEISRVNRTLKA</sequence>
<dbReference type="InterPro" id="IPR029063">
    <property type="entry name" value="SAM-dependent_MTases_sf"/>
</dbReference>
<keyword evidence="2 6" id="KW-0698">rRNA processing</keyword>
<dbReference type="GO" id="GO:0005829">
    <property type="term" value="C:cytosol"/>
    <property type="evidence" value="ECO:0007669"/>
    <property type="project" value="TreeGrafter"/>
</dbReference>
<dbReference type="InterPro" id="IPR003682">
    <property type="entry name" value="rRNA_ssu_MeTfrase_G"/>
</dbReference>
<evidence type="ECO:0000313" key="7">
    <source>
        <dbReference type="EMBL" id="AKK20146.1"/>
    </source>
</evidence>
<dbReference type="SUPFAM" id="SSF53335">
    <property type="entry name" value="S-adenosyl-L-methionine-dependent methyltransferases"/>
    <property type="match status" value="1"/>
</dbReference>
<evidence type="ECO:0000313" key="8">
    <source>
        <dbReference type="Proteomes" id="UP000035503"/>
    </source>
</evidence>
<dbReference type="OrthoDB" id="9808773at2"/>
<dbReference type="Gene3D" id="3.40.50.150">
    <property type="entry name" value="Vaccinia Virus protein VP39"/>
    <property type="match status" value="1"/>
</dbReference>
<dbReference type="NCBIfam" id="TIGR00138">
    <property type="entry name" value="rsmG_gidB"/>
    <property type="match status" value="1"/>
</dbReference>
<dbReference type="RefSeq" id="WP_047264176.1">
    <property type="nucleotide sequence ID" value="NZ_CP004021.1"/>
</dbReference>
<evidence type="ECO:0000256" key="5">
    <source>
        <dbReference type="ARBA" id="ARBA00022691"/>
    </source>
</evidence>
<keyword evidence="8" id="KW-1185">Reference proteome</keyword>
<feature type="binding site" evidence="6">
    <location>
        <position position="70"/>
    </location>
    <ligand>
        <name>S-adenosyl-L-methionine</name>
        <dbReference type="ChEBI" id="CHEBI:59789"/>
    </ligand>
</feature>
<dbReference type="KEGG" id="lau:G293_02570"/>
<evidence type="ECO:0000256" key="4">
    <source>
        <dbReference type="ARBA" id="ARBA00022679"/>
    </source>
</evidence>
<dbReference type="PANTHER" id="PTHR31760">
    <property type="entry name" value="S-ADENOSYL-L-METHIONINE-DEPENDENT METHYLTRANSFERASES SUPERFAMILY PROTEIN"/>
    <property type="match status" value="1"/>
</dbReference>
<keyword evidence="5 6" id="KW-0949">S-adenosyl-L-methionine</keyword>
<evidence type="ECO:0000256" key="3">
    <source>
        <dbReference type="ARBA" id="ARBA00022603"/>
    </source>
</evidence>
<accession>A0A0G3I2N1</accession>
<evidence type="ECO:0000256" key="6">
    <source>
        <dbReference type="HAMAP-Rule" id="MF_00074"/>
    </source>
</evidence>
<keyword evidence="4 6" id="KW-0808">Transferase</keyword>
<dbReference type="HAMAP" id="MF_00074">
    <property type="entry name" value="16SrRNA_methyltr_G"/>
    <property type="match status" value="1"/>
</dbReference>
<comment type="function">
    <text evidence="6">Specifically methylates the N7 position of guanine in position 527 of 16S rRNA.</text>
</comment>
<dbReference type="PIRSF" id="PIRSF003078">
    <property type="entry name" value="GidB"/>
    <property type="match status" value="1"/>
</dbReference>
<protein>
    <recommendedName>
        <fullName evidence="6">Ribosomal RNA small subunit methyltransferase G</fullName>
        <ecNumber evidence="6">2.1.1.170</ecNumber>
    </recommendedName>
    <alternativeName>
        <fullName evidence="6">16S rRNA 7-methylguanosine methyltransferase</fullName>
        <shortName evidence="6">16S rRNA m7G methyltransferase</shortName>
    </alternativeName>
</protein>
<evidence type="ECO:0000256" key="2">
    <source>
        <dbReference type="ARBA" id="ARBA00022552"/>
    </source>
</evidence>
<dbReference type="PATRIC" id="fig|1277257.4.peg.554"/>
<keyword evidence="1 6" id="KW-0963">Cytoplasm</keyword>
<comment type="caution">
    <text evidence="6">Lacks conserved residue(s) required for the propagation of feature annotation.</text>
</comment>
<comment type="similarity">
    <text evidence="6">Belongs to the methyltransferase superfamily. RNA methyltransferase RsmG family.</text>
</comment>
<feature type="binding site" evidence="6">
    <location>
        <position position="75"/>
    </location>
    <ligand>
        <name>S-adenosyl-L-methionine</name>
        <dbReference type="ChEBI" id="CHEBI:59789"/>
    </ligand>
</feature>
<dbReference type="GO" id="GO:0070043">
    <property type="term" value="F:rRNA (guanine-N7-)-methyltransferase activity"/>
    <property type="evidence" value="ECO:0007669"/>
    <property type="project" value="UniProtKB-UniRule"/>
</dbReference>
<name>A0A0G3I2N1_LIBAF</name>
<dbReference type="STRING" id="1277257.G293_02570"/>
<feature type="binding site" evidence="6">
    <location>
        <begin position="123"/>
        <end position="124"/>
    </location>
    <ligand>
        <name>S-adenosyl-L-methionine</name>
        <dbReference type="ChEBI" id="CHEBI:59789"/>
    </ligand>
</feature>
<feature type="binding site" evidence="6">
    <location>
        <position position="139"/>
    </location>
    <ligand>
        <name>S-adenosyl-L-methionine</name>
        <dbReference type="ChEBI" id="CHEBI:59789"/>
    </ligand>
</feature>
<dbReference type="EMBL" id="CP004021">
    <property type="protein sequence ID" value="AKK20146.1"/>
    <property type="molecule type" value="Genomic_DNA"/>
</dbReference>
<dbReference type="EC" id="2.1.1.170" evidence="6"/>
<dbReference type="PANTHER" id="PTHR31760:SF0">
    <property type="entry name" value="S-ADENOSYL-L-METHIONINE-DEPENDENT METHYLTRANSFERASES SUPERFAMILY PROTEIN"/>
    <property type="match status" value="1"/>
</dbReference>
<dbReference type="AlphaFoldDB" id="A0A0G3I2N1"/>
<keyword evidence="3 6" id="KW-0489">Methyltransferase</keyword>
<dbReference type="Proteomes" id="UP000035503">
    <property type="component" value="Chromosome"/>
</dbReference>
<dbReference type="Pfam" id="PF02527">
    <property type="entry name" value="GidB"/>
    <property type="match status" value="1"/>
</dbReference>
<comment type="subcellular location">
    <subcellularLocation>
        <location evidence="6">Cytoplasm</location>
    </subcellularLocation>
</comment>
<organism evidence="7 8">
    <name type="scientific">Candidatus Liberibacter africanus PTSAPSY</name>
    <dbReference type="NCBI Taxonomy" id="1277257"/>
    <lineage>
        <taxon>Bacteria</taxon>
        <taxon>Pseudomonadati</taxon>
        <taxon>Pseudomonadota</taxon>
        <taxon>Alphaproteobacteria</taxon>
        <taxon>Hyphomicrobiales</taxon>
        <taxon>Rhizobiaceae</taxon>
        <taxon>Liberibacter</taxon>
    </lineage>
</organism>
<evidence type="ECO:0000256" key="1">
    <source>
        <dbReference type="ARBA" id="ARBA00022490"/>
    </source>
</evidence>
<reference evidence="7 8" key="1">
    <citation type="journal article" date="2015" name="Genome Announc.">
        <title>Complete Genome Sequence of 'Candidatus Liberibacter africanus,' a Bacterium Associated with Citrus Huanglongbing.</title>
        <authorList>
            <person name="Lin H."/>
            <person name="Pietersen G."/>
            <person name="Han C."/>
            <person name="Read D.A."/>
            <person name="Lou B."/>
            <person name="Gupta G."/>
            <person name="Civerolo E.L."/>
        </authorList>
    </citation>
    <scope>NUCLEOTIDE SEQUENCE [LARGE SCALE GENOMIC DNA]</scope>
    <source>
        <strain evidence="7 8">PTSAPSY</strain>
    </source>
</reference>
<gene>
    <name evidence="6" type="primary">rsmG</name>
    <name evidence="7" type="ORF">G293_02570</name>
</gene>
<comment type="catalytic activity">
    <reaction evidence="6">
        <text>guanosine(527) in 16S rRNA + S-adenosyl-L-methionine = N(7)-methylguanosine(527) in 16S rRNA + S-adenosyl-L-homocysteine</text>
        <dbReference type="Rhea" id="RHEA:42732"/>
        <dbReference type="Rhea" id="RHEA-COMP:10209"/>
        <dbReference type="Rhea" id="RHEA-COMP:10210"/>
        <dbReference type="ChEBI" id="CHEBI:57856"/>
        <dbReference type="ChEBI" id="CHEBI:59789"/>
        <dbReference type="ChEBI" id="CHEBI:74269"/>
        <dbReference type="ChEBI" id="CHEBI:74480"/>
        <dbReference type="EC" id="2.1.1.170"/>
    </reaction>
</comment>
<proteinExistence type="inferred from homology"/>